<dbReference type="SUPFAM" id="SSF52172">
    <property type="entry name" value="CheY-like"/>
    <property type="match status" value="1"/>
</dbReference>
<evidence type="ECO:0000259" key="4">
    <source>
        <dbReference type="PROSITE" id="PS50110"/>
    </source>
</evidence>
<evidence type="ECO:0000313" key="6">
    <source>
        <dbReference type="EMBL" id="MBC5727327.1"/>
    </source>
</evidence>
<dbReference type="CDD" id="cd00156">
    <property type="entry name" value="REC"/>
    <property type="match status" value="1"/>
</dbReference>
<dbReference type="PROSITE" id="PS50921">
    <property type="entry name" value="ANTAR"/>
    <property type="match status" value="1"/>
</dbReference>
<feature type="domain" description="Response regulatory" evidence="4">
    <location>
        <begin position="3"/>
        <end position="117"/>
    </location>
</feature>
<dbReference type="InterPro" id="IPR001789">
    <property type="entry name" value="Sig_transdc_resp-reg_receiver"/>
</dbReference>
<dbReference type="Gene3D" id="3.40.50.2300">
    <property type="match status" value="1"/>
</dbReference>
<dbReference type="InterPro" id="IPR011006">
    <property type="entry name" value="CheY-like_superfamily"/>
</dbReference>
<organism evidence="6 7">
    <name type="scientific">Ruminococcus intestinalis</name>
    <dbReference type="NCBI Taxonomy" id="2763066"/>
    <lineage>
        <taxon>Bacteria</taxon>
        <taxon>Bacillati</taxon>
        <taxon>Bacillota</taxon>
        <taxon>Clostridia</taxon>
        <taxon>Eubacteriales</taxon>
        <taxon>Oscillospiraceae</taxon>
        <taxon>Ruminococcus</taxon>
    </lineage>
</organism>
<dbReference type="EMBL" id="JACOPS010000001">
    <property type="protein sequence ID" value="MBC5727327.1"/>
    <property type="molecule type" value="Genomic_DNA"/>
</dbReference>
<evidence type="ECO:0000256" key="2">
    <source>
        <dbReference type="ARBA" id="ARBA00024867"/>
    </source>
</evidence>
<dbReference type="RefSeq" id="WP_186934662.1">
    <property type="nucleotide sequence ID" value="NZ_JACOPS010000001.1"/>
</dbReference>
<keyword evidence="7" id="KW-1185">Reference proteome</keyword>
<gene>
    <name evidence="6" type="ORF">H8R91_02030</name>
</gene>
<comment type="function">
    <text evidence="2">May play the central regulatory role in sporulation. It may be an element of the effector pathway responsible for the activation of sporulation genes in response to nutritional stress. Spo0A may act in concert with spo0H (a sigma factor) to control the expression of some genes that are critical to the sporulation process.</text>
</comment>
<comment type="caution">
    <text evidence="3">Lacks conserved residue(s) required for the propagation of feature annotation.</text>
</comment>
<dbReference type="SMART" id="SM01012">
    <property type="entry name" value="ANTAR"/>
    <property type="match status" value="1"/>
</dbReference>
<dbReference type="InterPro" id="IPR036388">
    <property type="entry name" value="WH-like_DNA-bd_sf"/>
</dbReference>
<protein>
    <recommendedName>
        <fullName evidence="1">Stage 0 sporulation protein A homolog</fullName>
    </recommendedName>
</protein>
<name>A0ABR7HIK9_9FIRM</name>
<accession>A0ABR7HIK9</accession>
<evidence type="ECO:0000259" key="5">
    <source>
        <dbReference type="PROSITE" id="PS50921"/>
    </source>
</evidence>
<proteinExistence type="predicted"/>
<evidence type="ECO:0000313" key="7">
    <source>
        <dbReference type="Proteomes" id="UP000636755"/>
    </source>
</evidence>
<dbReference type="Pfam" id="PF03861">
    <property type="entry name" value="ANTAR"/>
    <property type="match status" value="1"/>
</dbReference>
<sequence length="189" mass="21797">MKKALIISHSVQSAEALSQLLKIEYFTQISIAENSKTAKKLVENDEFDLICINAPLAEESGIELSVHFARVTRSSVVIIVPQKNADDVNDALTEHGVLVIAKPINKHLFHHYLQFTECFRMRMLTVNEENEKLRHIVEDMKIINRAKLLLITCLNMTEQEAHRYLEKQAMDMRMSKMQIAMQVIKTYEN</sequence>
<feature type="domain" description="ANTAR" evidence="5">
    <location>
        <begin position="123"/>
        <end position="184"/>
    </location>
</feature>
<dbReference type="Gene3D" id="1.10.10.10">
    <property type="entry name" value="Winged helix-like DNA-binding domain superfamily/Winged helix DNA-binding domain"/>
    <property type="match status" value="1"/>
</dbReference>
<comment type="caution">
    <text evidence="6">The sequence shown here is derived from an EMBL/GenBank/DDBJ whole genome shotgun (WGS) entry which is preliminary data.</text>
</comment>
<dbReference type="InterPro" id="IPR005561">
    <property type="entry name" value="ANTAR"/>
</dbReference>
<dbReference type="Proteomes" id="UP000636755">
    <property type="component" value="Unassembled WGS sequence"/>
</dbReference>
<dbReference type="Pfam" id="PF00072">
    <property type="entry name" value="Response_reg"/>
    <property type="match status" value="1"/>
</dbReference>
<evidence type="ECO:0000256" key="1">
    <source>
        <dbReference type="ARBA" id="ARBA00018672"/>
    </source>
</evidence>
<reference evidence="6 7" key="1">
    <citation type="submission" date="2020-08" db="EMBL/GenBank/DDBJ databases">
        <title>Genome public.</title>
        <authorList>
            <person name="Liu C."/>
            <person name="Sun Q."/>
        </authorList>
    </citation>
    <scope>NUCLEOTIDE SEQUENCE [LARGE SCALE GENOMIC DNA]</scope>
    <source>
        <strain evidence="6 7">NSJ-71</strain>
    </source>
</reference>
<evidence type="ECO:0000256" key="3">
    <source>
        <dbReference type="PROSITE-ProRule" id="PRU00169"/>
    </source>
</evidence>
<dbReference type="PROSITE" id="PS50110">
    <property type="entry name" value="RESPONSE_REGULATORY"/>
    <property type="match status" value="1"/>
</dbReference>